<evidence type="ECO:0000256" key="1">
    <source>
        <dbReference type="SAM" id="MobiDB-lite"/>
    </source>
</evidence>
<dbReference type="EMBL" id="GACK01008789">
    <property type="protein sequence ID" value="JAA56245.1"/>
    <property type="molecule type" value="mRNA"/>
</dbReference>
<accession>L7LWR8</accession>
<protein>
    <submittedName>
        <fullName evidence="3">Putative tick transposon</fullName>
    </submittedName>
</protein>
<proteinExistence type="evidence at transcript level"/>
<reference evidence="3" key="2">
    <citation type="journal article" date="2015" name="J. Proteomics">
        <title>Sexual differences in the sialomes of the zebra tick, Rhipicephalus pulchellus.</title>
        <authorList>
            <person name="Tan A.W."/>
            <person name="Francischetti I.M."/>
            <person name="Slovak M."/>
            <person name="Kini R.M."/>
            <person name="Ribeiro J.M."/>
        </authorList>
    </citation>
    <scope>NUCLEOTIDE SEQUENCE</scope>
    <source>
        <tissue evidence="3">Salivary gland</tissue>
    </source>
</reference>
<sequence>MTCAKRPRLLFVQMYLLAILQASYHELPCAAAGTLVPSARVLHGLTHRTSPDQRTALASGVSMSTPWRSCTPRQSSHLPRPQPTSFSELRGTASAVTSLHEVIKLGDPAAISTGHGGTATMTCAKRPRLLFVQVKNALSLFAPRTRHLGLVVLPCPGRCLVIVHDCVRVILQLLLLAGDVEENPGPANTRSADTQHNGEILSALQQIQSSQATMLNEIKSIHATLAQNEEAFSEIRARLSKIESDCSSIKQLNTDVSSLRTTTEQITNRIVNLETRIDDSEDRSRRNNLVFFGIVDAERETWAQSERLVIDVCQTNLGVTMQSRDIERAHRLGRFRQNKNRPIIVRLNNFKDKEQILSCAKKLKDSGISISEDYSHSTRIARKSLVAFAKDKSTPYKLRHNKLIIDNCVYVFDHATQKVIPQTS</sequence>
<dbReference type="InterPro" id="IPR004244">
    <property type="entry name" value="Transposase_22"/>
</dbReference>
<evidence type="ECO:0000256" key="2">
    <source>
        <dbReference type="SAM" id="SignalP"/>
    </source>
</evidence>
<name>L7LWR8_RHIPC</name>
<feature type="region of interest" description="Disordered" evidence="1">
    <location>
        <begin position="52"/>
        <end position="87"/>
    </location>
</feature>
<feature type="chain" id="PRO_5003981151" evidence="2">
    <location>
        <begin position="23"/>
        <end position="424"/>
    </location>
</feature>
<feature type="signal peptide" evidence="2">
    <location>
        <begin position="1"/>
        <end position="22"/>
    </location>
</feature>
<evidence type="ECO:0000313" key="3">
    <source>
        <dbReference type="EMBL" id="JAA56245.1"/>
    </source>
</evidence>
<dbReference type="AlphaFoldDB" id="L7LWR8"/>
<organism evidence="3">
    <name type="scientific">Rhipicephalus pulchellus</name>
    <name type="common">Yellow backed tick</name>
    <name type="synonym">Dermacentor pulchellus</name>
    <dbReference type="NCBI Taxonomy" id="72859"/>
    <lineage>
        <taxon>Eukaryota</taxon>
        <taxon>Metazoa</taxon>
        <taxon>Ecdysozoa</taxon>
        <taxon>Arthropoda</taxon>
        <taxon>Chelicerata</taxon>
        <taxon>Arachnida</taxon>
        <taxon>Acari</taxon>
        <taxon>Parasitiformes</taxon>
        <taxon>Ixodida</taxon>
        <taxon>Ixodoidea</taxon>
        <taxon>Ixodidae</taxon>
        <taxon>Rhipicephalinae</taxon>
        <taxon>Rhipicephalus</taxon>
        <taxon>Rhipicephalus</taxon>
    </lineage>
</organism>
<reference evidence="3" key="1">
    <citation type="submission" date="2012-11" db="EMBL/GenBank/DDBJ databases">
        <authorList>
            <person name="Lucero-Rivera Y.E."/>
            <person name="Tovar-Ramirez D."/>
        </authorList>
    </citation>
    <scope>NUCLEOTIDE SEQUENCE</scope>
    <source>
        <tissue evidence="3">Salivary gland</tissue>
    </source>
</reference>
<feature type="compositionally biased region" description="Polar residues" evidence="1">
    <location>
        <begin position="61"/>
        <end position="87"/>
    </location>
</feature>
<dbReference type="Gene3D" id="3.30.70.1820">
    <property type="entry name" value="L1 transposable element, RRM domain"/>
    <property type="match status" value="1"/>
</dbReference>
<keyword evidence="2" id="KW-0732">Signal</keyword>
<dbReference type="PANTHER" id="PTHR11505">
    <property type="entry name" value="L1 TRANSPOSABLE ELEMENT-RELATED"/>
    <property type="match status" value="1"/>
</dbReference>